<dbReference type="RefSeq" id="WP_072360773.1">
    <property type="nucleotide sequence ID" value="NZ_FXBN01000002.1"/>
</dbReference>
<keyword evidence="1" id="KW-0812">Transmembrane</keyword>
<feature type="transmembrane region" description="Helical" evidence="1">
    <location>
        <begin position="12"/>
        <end position="31"/>
    </location>
</feature>
<sequence>MKNLNEDTEAVSIVVGAILLLAILVTFMSVFTSTWVPIYVSDDEAAHSEQVHHSMLELKKQAEIANSVPNTVSIDLGTDDLPYIKDSNSVGYLDLNESAGKLLITSTIESEYVPSNMLPYSFGIAVEELDTNVTNPITSMQFEFLQDPSEYTANDKLAQNFDIHFRTTTYNRWIQFKNADVNDKHIRISLSGGYPSEKWISEDIKLDGTDDSKIYLNNDPRVLHIDCLTKDTNLTLKKSNQPLLINGTNYNISDSAPLYDLIQHYMKLGGNYLFDYVNYDGVAESSQIFEYQTTNRTTNVTYVNNTRIITMNNSEISKGTLKMESDYNFMVDQQYIYDSGALILQQKDGVVFKTQPPIQVSNRSGDVGLSINTILLKGDIERRGNDMENLYITANSVETINGYTENVTITKYPTEDTWDLWYNYFREMEDEIQDVGPTSVTFNNTSEYVRLNIEDSSPGIYLSMKSSEITIN</sequence>
<reference evidence="6" key="3">
    <citation type="submission" date="2017-04" db="EMBL/GenBank/DDBJ databases">
        <authorList>
            <person name="Varghese N."/>
            <person name="Submissions S."/>
        </authorList>
    </citation>
    <scope>NUCLEOTIDE SEQUENCE [LARGE SCALE GENOMIC DNA]</scope>
    <source>
        <strain evidence="6">FDF-1</strain>
    </source>
</reference>
<evidence type="ECO:0000313" key="2">
    <source>
        <dbReference type="EMBL" id="OJH49116.1"/>
    </source>
</evidence>
<reference evidence="2 5" key="1">
    <citation type="submission" date="2014-12" db="EMBL/GenBank/DDBJ databases">
        <title>The genome sequence of Methanohalophilus portucalensis strain FDF1.</title>
        <authorList>
            <person name="Lai M.-C."/>
            <person name="Lai S.-J."/>
        </authorList>
    </citation>
    <scope>NUCLEOTIDE SEQUENCE [LARGE SCALE GENOMIC DNA]</scope>
    <source>
        <strain evidence="2 5">FDF-1</strain>
    </source>
</reference>
<evidence type="ECO:0000313" key="6">
    <source>
        <dbReference type="Proteomes" id="UP000193969"/>
    </source>
</evidence>
<keyword evidence="1" id="KW-0472">Membrane</keyword>
<dbReference type="Proteomes" id="UP000185713">
    <property type="component" value="Unassembled WGS sequence"/>
</dbReference>
<reference evidence="3 7" key="4">
    <citation type="submission" date="2018-10" db="EMBL/GenBank/DDBJ databases">
        <title>Cultivation of a novel Methanohalophilus strain from Kebrit Deep of the Red Sea and a genomic comparison of members of the genus Methanohalophilus.</title>
        <authorList>
            <person name="Guan Y."/>
            <person name="Ngugi D.K."/>
            <person name="Stingl U."/>
        </authorList>
    </citation>
    <scope>NUCLEOTIDE SEQUENCE [LARGE SCALE GENOMIC DNA]</scope>
    <source>
        <strain evidence="3 7">DSM 7471</strain>
    </source>
</reference>
<evidence type="ECO:0000313" key="5">
    <source>
        <dbReference type="Proteomes" id="UP000185713"/>
    </source>
</evidence>
<evidence type="ECO:0000313" key="3">
    <source>
        <dbReference type="EMBL" id="RNI08083.1"/>
    </source>
</evidence>
<protein>
    <submittedName>
        <fullName evidence="2">Uncharacterized protein</fullName>
    </submittedName>
</protein>
<dbReference type="Proteomes" id="UP000193969">
    <property type="component" value="Unassembled WGS sequence"/>
</dbReference>
<dbReference type="OrthoDB" id="117273at2157"/>
<evidence type="ECO:0000256" key="1">
    <source>
        <dbReference type="SAM" id="Phobius"/>
    </source>
</evidence>
<dbReference type="STRING" id="523843.SAMN06264941_1376"/>
<name>A0A1L9C3S7_9EURY</name>
<evidence type="ECO:0000313" key="7">
    <source>
        <dbReference type="Proteomes" id="UP000278252"/>
    </source>
</evidence>
<organism evidence="2 5">
    <name type="scientific">Methanohalophilus portucalensis FDF-1</name>
    <dbReference type="NCBI Taxonomy" id="523843"/>
    <lineage>
        <taxon>Archaea</taxon>
        <taxon>Methanobacteriati</taxon>
        <taxon>Methanobacteriota</taxon>
        <taxon>Stenosarchaea group</taxon>
        <taxon>Methanomicrobia</taxon>
        <taxon>Methanosarcinales</taxon>
        <taxon>Methanosarcinaceae</taxon>
        <taxon>Methanohalophilus</taxon>
    </lineage>
</organism>
<proteinExistence type="predicted"/>
<dbReference type="AlphaFoldDB" id="A0A1L9C3S7"/>
<reference evidence="4" key="2">
    <citation type="submission" date="2017-04" db="EMBL/GenBank/DDBJ databases">
        <authorList>
            <person name="Afonso C.L."/>
            <person name="Miller P.J."/>
            <person name="Scott M.A."/>
            <person name="Spackman E."/>
            <person name="Goraichik I."/>
            <person name="Dimitrov K.M."/>
            <person name="Suarez D.L."/>
            <person name="Swayne D.E."/>
        </authorList>
    </citation>
    <scope>NUCLEOTIDE SEQUENCE [LARGE SCALE GENOMIC DNA]</scope>
    <source>
        <strain evidence="4">FDF-1</strain>
    </source>
</reference>
<keyword evidence="1" id="KW-1133">Transmembrane helix</keyword>
<evidence type="ECO:0000313" key="4">
    <source>
        <dbReference type="EMBL" id="SMH39379.1"/>
    </source>
</evidence>
<gene>
    <name evidence="3" type="ORF">EFE41_10555</name>
    <name evidence="2" type="ORF">MPF_1619</name>
    <name evidence="4" type="ORF">SAMN06264941_1376</name>
</gene>
<accession>A0A1L9C3S7</accession>
<keyword evidence="6" id="KW-1185">Reference proteome</keyword>
<dbReference type="EMBL" id="RJJH01000017">
    <property type="protein sequence ID" value="RNI08083.1"/>
    <property type="molecule type" value="Genomic_DNA"/>
</dbReference>
<dbReference type="Proteomes" id="UP000278252">
    <property type="component" value="Unassembled WGS sequence"/>
</dbReference>
<dbReference type="EMBL" id="FXBN01000002">
    <property type="protein sequence ID" value="SMH39379.1"/>
    <property type="molecule type" value="Genomic_DNA"/>
</dbReference>
<dbReference type="EMBL" id="JWTK01000004">
    <property type="protein sequence ID" value="OJH49116.1"/>
    <property type="molecule type" value="Genomic_DNA"/>
</dbReference>